<organism evidence="1 2">
    <name type="scientific">Nocardia yunnanensis</name>
    <dbReference type="NCBI Taxonomy" id="2382165"/>
    <lineage>
        <taxon>Bacteria</taxon>
        <taxon>Bacillati</taxon>
        <taxon>Actinomycetota</taxon>
        <taxon>Actinomycetes</taxon>
        <taxon>Mycobacteriales</taxon>
        <taxon>Nocardiaceae</taxon>
        <taxon>Nocardia</taxon>
    </lineage>
</organism>
<dbReference type="KEGG" id="nyu:D7D52_35890"/>
<keyword evidence="2" id="KW-1185">Reference proteome</keyword>
<name>A0A386ZKD2_9NOCA</name>
<protein>
    <submittedName>
        <fullName evidence="1">Uncharacterized protein</fullName>
    </submittedName>
</protein>
<reference evidence="1 2" key="1">
    <citation type="submission" date="2018-09" db="EMBL/GenBank/DDBJ databases">
        <title>Nocardia yunnanensis sp. nov., an actinomycete isolated from a soil sample.</title>
        <authorList>
            <person name="Zhang J."/>
        </authorList>
    </citation>
    <scope>NUCLEOTIDE SEQUENCE [LARGE SCALE GENOMIC DNA]</scope>
    <source>
        <strain evidence="1 2">CFHS0054</strain>
    </source>
</reference>
<sequence length="95" mass="9792">MFATATATLTELAELGTTLLALIEQCRDQAAQTGPEGDWFQAPTAVIEGTPTHAVTPVAGAGFLISVVARIGWAGGIPAGYATHQTSPLHDNPLH</sequence>
<dbReference type="Proteomes" id="UP000267164">
    <property type="component" value="Chromosome"/>
</dbReference>
<proteinExistence type="predicted"/>
<dbReference type="RefSeq" id="WP_120743405.1">
    <property type="nucleotide sequence ID" value="NZ_CP032568.1"/>
</dbReference>
<dbReference type="EMBL" id="CP032568">
    <property type="protein sequence ID" value="AYF78322.1"/>
    <property type="molecule type" value="Genomic_DNA"/>
</dbReference>
<dbReference type="AlphaFoldDB" id="A0A386ZKD2"/>
<accession>A0A386ZKD2</accession>
<evidence type="ECO:0000313" key="1">
    <source>
        <dbReference type="EMBL" id="AYF78322.1"/>
    </source>
</evidence>
<gene>
    <name evidence="1" type="ORF">D7D52_35890</name>
</gene>
<evidence type="ECO:0000313" key="2">
    <source>
        <dbReference type="Proteomes" id="UP000267164"/>
    </source>
</evidence>